<dbReference type="InterPro" id="IPR023211">
    <property type="entry name" value="DNA_pol_palm_dom_sf"/>
</dbReference>
<name>A0A8S5V6X1_9CAUD</name>
<dbReference type="InterPro" id="IPR043502">
    <property type="entry name" value="DNA/RNA_pol_sf"/>
</dbReference>
<dbReference type="SUPFAM" id="SSF56672">
    <property type="entry name" value="DNA/RNA polymerases"/>
    <property type="match status" value="1"/>
</dbReference>
<proteinExistence type="predicted"/>
<dbReference type="GO" id="GO:0004518">
    <property type="term" value="F:nuclease activity"/>
    <property type="evidence" value="ECO:0007669"/>
    <property type="project" value="UniProtKB-KW"/>
</dbReference>
<protein>
    <submittedName>
        <fullName evidence="3">DNA polymerase</fullName>
    </submittedName>
</protein>
<dbReference type="InterPro" id="IPR018247">
    <property type="entry name" value="EF_Hand_1_Ca_BS"/>
</dbReference>
<organism evidence="3">
    <name type="scientific">CrAss-like virus sp. ctXt06</name>
    <dbReference type="NCBI Taxonomy" id="2825837"/>
    <lineage>
        <taxon>Viruses</taxon>
        <taxon>Duplodnaviria</taxon>
        <taxon>Heunggongvirae</taxon>
        <taxon>Uroviricota</taxon>
        <taxon>Caudoviricetes</taxon>
        <taxon>Crassvirales</taxon>
    </lineage>
</organism>
<evidence type="ECO:0000256" key="2">
    <source>
        <dbReference type="ARBA" id="ARBA00022801"/>
    </source>
</evidence>
<sequence>MIHSLAVDLEVFENMISFTFVDLKDYLDKFADCKGALTDSLTVEEITSRLDKVKSWIFYVSDTDDSQMLSIVDFFEKMRPVEHEDGSVDRYDLYGYNNQGYDDMLIKAFLMYWNRFDNTKQLCLFLKEVNDKIISLQDDKDALWKDKLLNLIRKYRVHYVTVDLFKIFALNSAGVNIDKDTGERKKYGKSLKQVSINLKWYNLLDFKLPPIDDEEGDIYRKRNEYKGMTNEQLNCLITADFSRYLLPRYVKPMLYYNKNDVFLCCEMVRQKPDEVILRYSLGHAYRINFLCSARSNIADKLLNKFYAERSGLHEDAFKNLRTQRTALSFNKIIFPHIKFKTKQLQDLLEEMKKVVIYRTNKDSFVREIEFYGTTYTLATGGIHTQDKPVILESTDKYVYVHHDYTSYYPSIMISYEVVPAHLNRKVFAKMVDYFKQTRVKCKHTDDKDGFVVPGVHNKLAAEALKIVINAIYGKYGYENFWLYDRLAQMRVTINGQLMTMTLCESLELAGIHVVSANTDGIVIKLPYDKVDVYNQICKEWNETNKMSADDEHYKILVSLNVNNYFDIQSNDKIEYKGALDPKQYIKDLKKGYDMPVVATAVFKYFAHGKSVMETLRNHKDILDFCKTQNVGRQFEVVYQKVVDGEVVDVRSQRHVRFYVSTKGVVIMKQHVTTGARSVLASGKPVQILNLLDDKDISERNIDYAYYYEEAYKIINPIKLGISPNQKGNSKNKTLSGKSLLKKNFGLYNDLFDNEEEQ</sequence>
<evidence type="ECO:0000313" key="3">
    <source>
        <dbReference type="EMBL" id="DAG02359.1"/>
    </source>
</evidence>
<keyword evidence="1" id="KW-0540">Nuclease</keyword>
<accession>A0A8S5V6X1</accession>
<evidence type="ECO:0000256" key="1">
    <source>
        <dbReference type="ARBA" id="ARBA00022722"/>
    </source>
</evidence>
<dbReference type="EMBL" id="BK016209">
    <property type="protein sequence ID" value="DAG02359.1"/>
    <property type="molecule type" value="Genomic_DNA"/>
</dbReference>
<reference evidence="3" key="1">
    <citation type="journal article" date="2021" name="Proc. Natl. Acad. Sci. U.S.A.">
        <title>A Catalog of Tens of Thousands of Viruses from Human Metagenomes Reveals Hidden Associations with Chronic Diseases.</title>
        <authorList>
            <person name="Tisza M.J."/>
            <person name="Buck C.B."/>
        </authorList>
    </citation>
    <scope>NUCLEOTIDE SEQUENCE</scope>
    <source>
        <strain evidence="3">CtXt06</strain>
    </source>
</reference>
<dbReference type="GO" id="GO:0016787">
    <property type="term" value="F:hydrolase activity"/>
    <property type="evidence" value="ECO:0007669"/>
    <property type="project" value="UniProtKB-KW"/>
</dbReference>
<dbReference type="Gene3D" id="3.90.1600.10">
    <property type="entry name" value="Palm domain of DNA polymerase"/>
    <property type="match status" value="1"/>
</dbReference>
<keyword evidence="2" id="KW-0378">Hydrolase</keyword>
<dbReference type="PROSITE" id="PS00018">
    <property type="entry name" value="EF_HAND_1"/>
    <property type="match status" value="1"/>
</dbReference>